<evidence type="ECO:0000313" key="1">
    <source>
        <dbReference type="EMBL" id="AOW47125.1"/>
    </source>
</evidence>
<dbReference type="SUPFAM" id="SSF47413">
    <property type="entry name" value="lambda repressor-like DNA-binding domains"/>
    <property type="match status" value="1"/>
</dbReference>
<sequence length="107" mass="11916">MEREVANLQNESSFEDFLIEDGSLDDTDAIALKRVIAWQLSDKMKSGGVTKTAMAKSMTTSRTQIDRLLDPENPKVQLDTLQKAAHVLGLKLNLRLEPVDECECAHS</sequence>
<evidence type="ECO:0000313" key="2">
    <source>
        <dbReference type="Proteomes" id="UP000175973"/>
    </source>
</evidence>
<dbReference type="GO" id="GO:0003677">
    <property type="term" value="F:DNA binding"/>
    <property type="evidence" value="ECO:0007669"/>
    <property type="project" value="InterPro"/>
</dbReference>
<proteinExistence type="predicted"/>
<dbReference type="Gene3D" id="1.10.260.40">
    <property type="entry name" value="lambda repressor-like DNA-binding domains"/>
    <property type="match status" value="1"/>
</dbReference>
<reference evidence="2" key="1">
    <citation type="submission" date="2016-04" db="EMBL/GenBank/DDBJ databases">
        <authorList>
            <person name="Jeon C.O."/>
            <person name="Cho G.Y."/>
            <person name="Jeong H.I."/>
            <person name="Kim K.H."/>
        </authorList>
    </citation>
    <scope>NUCLEOTIDE SEQUENCE [LARGE SCALE GENOMIC DNA]</scope>
    <source>
        <strain evidence="2">LMG 1590</strain>
    </source>
</reference>
<keyword evidence="2" id="KW-1185">Reference proteome</keyword>
<protein>
    <submittedName>
        <fullName evidence="1">Uncharacterized protein</fullName>
    </submittedName>
</protein>
<dbReference type="EMBL" id="CP015164">
    <property type="protein sequence ID" value="AOW47125.1"/>
    <property type="molecule type" value="Genomic_DNA"/>
</dbReference>
<dbReference type="AlphaFoldDB" id="A0A1D8QXQ6"/>
<name>A0A1D8QXQ6_9PROT</name>
<accession>A0A1D8QXQ6</accession>
<dbReference type="Proteomes" id="UP000175973">
    <property type="component" value="Chromosome"/>
</dbReference>
<dbReference type="KEGG" id="aasc:A4S02_10525"/>
<organism evidence="1 2">
    <name type="scientific">Acetobacter ascendens</name>
    <dbReference type="NCBI Taxonomy" id="481146"/>
    <lineage>
        <taxon>Bacteria</taxon>
        <taxon>Pseudomonadati</taxon>
        <taxon>Pseudomonadota</taxon>
        <taxon>Alphaproteobacteria</taxon>
        <taxon>Acetobacterales</taxon>
        <taxon>Acetobacteraceae</taxon>
        <taxon>Acetobacter</taxon>
    </lineage>
</organism>
<gene>
    <name evidence="1" type="ORF">A4S02_10525</name>
</gene>
<dbReference type="InterPro" id="IPR010982">
    <property type="entry name" value="Lambda_DNA-bd_dom_sf"/>
</dbReference>